<dbReference type="Gene3D" id="3.40.50.1820">
    <property type="entry name" value="alpha/beta hydrolase"/>
    <property type="match status" value="1"/>
</dbReference>
<dbReference type="GO" id="GO:0008236">
    <property type="term" value="F:serine-type peptidase activity"/>
    <property type="evidence" value="ECO:0007669"/>
    <property type="project" value="InterPro"/>
</dbReference>
<dbReference type="PANTHER" id="PTHR43056:SF5">
    <property type="entry name" value="PEPTIDASE S9 PROLYL OLIGOPEPTIDASE CATALYTIC DOMAIN-CONTAINING PROTEIN"/>
    <property type="match status" value="1"/>
</dbReference>
<name>A0A7C3ZKJ5_9CYAN</name>
<dbReference type="InterPro" id="IPR050585">
    <property type="entry name" value="Xaa-Pro_dipeptidyl-ppase/CocE"/>
</dbReference>
<protein>
    <submittedName>
        <fullName evidence="2">S9 family peptidase</fullName>
    </submittedName>
</protein>
<dbReference type="InterPro" id="IPR001375">
    <property type="entry name" value="Peptidase_S9_cat"/>
</dbReference>
<dbReference type="Pfam" id="PF07676">
    <property type="entry name" value="PD40"/>
    <property type="match status" value="1"/>
</dbReference>
<organism evidence="2">
    <name type="scientific">Planktothricoides sp. SpSt-374</name>
    <dbReference type="NCBI Taxonomy" id="2282167"/>
    <lineage>
        <taxon>Bacteria</taxon>
        <taxon>Bacillati</taxon>
        <taxon>Cyanobacteriota</taxon>
        <taxon>Cyanophyceae</taxon>
        <taxon>Oscillatoriophycideae</taxon>
        <taxon>Oscillatoriales</taxon>
        <taxon>Oscillatoriaceae</taxon>
        <taxon>Planktothricoides</taxon>
    </lineage>
</organism>
<dbReference type="InterPro" id="IPR011042">
    <property type="entry name" value="6-blade_b-propeller_TolB-like"/>
</dbReference>
<dbReference type="InterPro" id="IPR029058">
    <property type="entry name" value="AB_hydrolase_fold"/>
</dbReference>
<dbReference type="Pfam" id="PF00326">
    <property type="entry name" value="Peptidase_S9"/>
    <property type="match status" value="1"/>
</dbReference>
<dbReference type="EMBL" id="DSPX01000248">
    <property type="protein sequence ID" value="HGG03560.1"/>
    <property type="molecule type" value="Genomic_DNA"/>
</dbReference>
<accession>A0A7C3ZKJ5</accession>
<dbReference type="SUPFAM" id="SSF53474">
    <property type="entry name" value="alpha/beta-Hydrolases"/>
    <property type="match status" value="1"/>
</dbReference>
<gene>
    <name evidence="2" type="ORF">ENR15_23700</name>
</gene>
<dbReference type="GO" id="GO:0006508">
    <property type="term" value="P:proteolysis"/>
    <property type="evidence" value="ECO:0007669"/>
    <property type="project" value="InterPro"/>
</dbReference>
<evidence type="ECO:0000259" key="1">
    <source>
        <dbReference type="Pfam" id="PF00326"/>
    </source>
</evidence>
<dbReference type="AlphaFoldDB" id="A0A7C3ZKJ5"/>
<dbReference type="PANTHER" id="PTHR43056">
    <property type="entry name" value="PEPTIDASE S9 PROLYL OLIGOPEPTIDASE"/>
    <property type="match status" value="1"/>
</dbReference>
<dbReference type="Gene3D" id="2.120.10.30">
    <property type="entry name" value="TolB, C-terminal domain"/>
    <property type="match status" value="1"/>
</dbReference>
<evidence type="ECO:0000313" key="2">
    <source>
        <dbReference type="EMBL" id="HGG03560.1"/>
    </source>
</evidence>
<feature type="domain" description="Peptidase S9 prolyl oligopeptidase catalytic" evidence="1">
    <location>
        <begin position="445"/>
        <end position="651"/>
    </location>
</feature>
<dbReference type="SUPFAM" id="SSF82171">
    <property type="entry name" value="DPP6 N-terminal domain-like"/>
    <property type="match status" value="1"/>
</dbReference>
<comment type="caution">
    <text evidence="2">The sequence shown here is derived from an EMBL/GenBank/DDBJ whole genome shotgun (WGS) entry which is preliminary data.</text>
</comment>
<reference evidence="2" key="1">
    <citation type="journal article" date="2020" name="mSystems">
        <title>Genome- and Community-Level Interaction Insights into Carbon Utilization and Element Cycling Functions of Hydrothermarchaeota in Hydrothermal Sediment.</title>
        <authorList>
            <person name="Zhou Z."/>
            <person name="Liu Y."/>
            <person name="Xu W."/>
            <person name="Pan J."/>
            <person name="Luo Z.H."/>
            <person name="Li M."/>
        </authorList>
    </citation>
    <scope>NUCLEOTIDE SEQUENCE [LARGE SCALE GENOMIC DNA]</scope>
    <source>
        <strain evidence="2">SpSt-374</strain>
    </source>
</reference>
<sequence>MLVAPYGAWKSPITSDLIVAGTIKLVEVAWDGGDIYWLEMRPSEGGRNVLVRRTPDGTITDVTPGVTSDQGQMTKDKGHLTTFNVRTRVHEYGGGAFAVAAGVVYFSNVEDGRIYRQEVGGVPEPLTPIDSMRYADFAVDRARNRLICIREDHSGDGEPVNTIVAVGSLASADPKPSQVLVAGSDFYSSPRLSPDGNQLCWLSWHHPQMPWDGTELWVASVNADGSLGEAQLVAGGPEESIFQPEWSPDGVLYFVSDRSATSDVVQTRWWNLYRRSDRGPEALCPMEAEFGLPQWVFGMSTYSFASAEQIVCTYTQQGIWYLATLNLTTGDLQTLTIPYTSISSPQVEGNRVLFLGGHPTLALAVVVLDLETKQIEVLRRSAKVEIDMGFLSPVQPVEFPTTNGRKAYGIFYPPQNRDYSAPPDSLPPLLVKSHGGPTAATSTSLNLSIQYWTSRGFAVLDVNYGGSTGYGREYRSRLDGLWGVVDVDDCVNGALHLAALGLVDGNRMAIAGGSAGGYTTLCALTFRDVFKAGASYYGVSDLEALARDTHKFEARYLDRLIGPYPDRQDLYQERSPIHHCAHLSCPVIFFQGLEDKVVPPNQTEKMVESLKAKGLPVAYIPIPGEQHGFRRAENIKRALEGEFYFYSRVFGFEPADDLPPVPIHNL</sequence>
<dbReference type="InterPro" id="IPR011659">
    <property type="entry name" value="WD40"/>
</dbReference>
<proteinExistence type="predicted"/>